<evidence type="ECO:0000313" key="10">
    <source>
        <dbReference type="EMBL" id="RID85787.1"/>
    </source>
</evidence>
<dbReference type="PANTHER" id="PTHR43065">
    <property type="entry name" value="SENSOR HISTIDINE KINASE"/>
    <property type="match status" value="1"/>
</dbReference>
<dbReference type="OrthoDB" id="9815750at2"/>
<dbReference type="Gene3D" id="3.30.565.10">
    <property type="entry name" value="Histidine kinase-like ATPase, C-terminal domain"/>
    <property type="match status" value="1"/>
</dbReference>
<dbReference type="EMBL" id="QWVT01000015">
    <property type="protein sequence ID" value="RID85787.1"/>
    <property type="molecule type" value="Genomic_DNA"/>
</dbReference>
<organism evidence="10 11">
    <name type="scientific">Mesobacillus zeae</name>
    <dbReference type="NCBI Taxonomy" id="1917180"/>
    <lineage>
        <taxon>Bacteria</taxon>
        <taxon>Bacillati</taxon>
        <taxon>Bacillota</taxon>
        <taxon>Bacilli</taxon>
        <taxon>Bacillales</taxon>
        <taxon>Bacillaceae</taxon>
        <taxon>Mesobacillus</taxon>
    </lineage>
</organism>
<evidence type="ECO:0000256" key="7">
    <source>
        <dbReference type="ARBA" id="ARBA00022840"/>
    </source>
</evidence>
<evidence type="ECO:0000256" key="5">
    <source>
        <dbReference type="ARBA" id="ARBA00022741"/>
    </source>
</evidence>
<evidence type="ECO:0000256" key="1">
    <source>
        <dbReference type="ARBA" id="ARBA00000085"/>
    </source>
</evidence>
<dbReference type="SUPFAM" id="SSF55874">
    <property type="entry name" value="ATPase domain of HSP90 chaperone/DNA topoisomerase II/histidine kinase"/>
    <property type="match status" value="1"/>
</dbReference>
<dbReference type="Proteomes" id="UP000265816">
    <property type="component" value="Unassembled WGS sequence"/>
</dbReference>
<dbReference type="RefSeq" id="WP_119112640.1">
    <property type="nucleotide sequence ID" value="NZ_CBCSEO010000002.1"/>
</dbReference>
<dbReference type="InterPro" id="IPR004358">
    <property type="entry name" value="Sig_transdc_His_kin-like_C"/>
</dbReference>
<dbReference type="PANTHER" id="PTHR43065:SF10">
    <property type="entry name" value="PEROXIDE STRESS-ACTIVATED HISTIDINE KINASE MAK3"/>
    <property type="match status" value="1"/>
</dbReference>
<dbReference type="PROSITE" id="PS50109">
    <property type="entry name" value="HIS_KIN"/>
    <property type="match status" value="1"/>
</dbReference>
<evidence type="ECO:0000256" key="8">
    <source>
        <dbReference type="ARBA" id="ARBA00023012"/>
    </source>
</evidence>
<evidence type="ECO:0000256" key="2">
    <source>
        <dbReference type="ARBA" id="ARBA00012438"/>
    </source>
</evidence>
<dbReference type="PRINTS" id="PR00344">
    <property type="entry name" value="BCTRLSENSOR"/>
</dbReference>
<protein>
    <recommendedName>
        <fullName evidence="2">histidine kinase</fullName>
        <ecNumber evidence="2">2.7.13.3</ecNumber>
    </recommendedName>
</protein>
<comment type="caution">
    <text evidence="10">The sequence shown here is derived from an EMBL/GenBank/DDBJ whole genome shotgun (WGS) entry which is preliminary data.</text>
</comment>
<keyword evidence="11" id="KW-1185">Reference proteome</keyword>
<evidence type="ECO:0000259" key="9">
    <source>
        <dbReference type="PROSITE" id="PS50109"/>
    </source>
</evidence>
<dbReference type="InterPro" id="IPR003594">
    <property type="entry name" value="HATPase_dom"/>
</dbReference>
<dbReference type="InterPro" id="IPR036890">
    <property type="entry name" value="HATPase_C_sf"/>
</dbReference>
<feature type="domain" description="Histidine kinase" evidence="9">
    <location>
        <begin position="34"/>
        <end position="244"/>
    </location>
</feature>
<comment type="catalytic activity">
    <reaction evidence="1">
        <text>ATP + protein L-histidine = ADP + protein N-phospho-L-histidine.</text>
        <dbReference type="EC" id="2.7.13.3"/>
    </reaction>
</comment>
<dbReference type="InterPro" id="IPR005467">
    <property type="entry name" value="His_kinase_dom"/>
</dbReference>
<evidence type="ECO:0000256" key="4">
    <source>
        <dbReference type="ARBA" id="ARBA00022679"/>
    </source>
</evidence>
<name>A0A398B7K7_9BACI</name>
<dbReference type="Gene3D" id="1.10.287.130">
    <property type="match status" value="1"/>
</dbReference>
<dbReference type="Pfam" id="PF02518">
    <property type="entry name" value="HATPase_c"/>
    <property type="match status" value="1"/>
</dbReference>
<reference evidence="10 11" key="1">
    <citation type="submission" date="2018-08" db="EMBL/GenBank/DDBJ databases">
        <title>Bacillus jemisoniae sp. nov., Bacillus chryseoplanitiae sp. nov., Bacillus resnikiae sp. nov., and Bacillus frankliniae sp. nov., isolated from Viking spacecraft and associated surfaces.</title>
        <authorList>
            <person name="Seuylemezian A."/>
            <person name="Vaishampayan P."/>
        </authorList>
    </citation>
    <scope>NUCLEOTIDE SEQUENCE [LARGE SCALE GENOMIC DNA]</scope>
    <source>
        <strain evidence="10 11">JJ-247</strain>
    </source>
</reference>
<dbReference type="GO" id="GO:0005524">
    <property type="term" value="F:ATP binding"/>
    <property type="evidence" value="ECO:0007669"/>
    <property type="project" value="UniProtKB-KW"/>
</dbReference>
<keyword evidence="8" id="KW-0902">Two-component regulatory system</keyword>
<dbReference type="InterPro" id="IPR036097">
    <property type="entry name" value="HisK_dim/P_sf"/>
</dbReference>
<sequence length="251" mass="28125">MNKRENSFSVLLDDKTIVVHTSNHERTAEEVFAGIAHEIRNPLTAIRGFIQLLKPDLIEIGKAKYVDILMEEIDRTNGLISEYLGCVKPSPKPRKIVSVQKLIADFSFLFESEAIIRNVKFSVNFPNEEIHIKANETQIRQVLFNLVRNAFEAIEEKGFSDGEVKVEISTDPQFACMTVYDNGIGMDEVTSQKMSKTFFTTKENGTGIGLSISRKIIEEHGGRIEVKSQSGVGTSAAIFLPLKEEKDNSQN</sequence>
<keyword evidence="4" id="KW-0808">Transferase</keyword>
<keyword evidence="6" id="KW-0418">Kinase</keyword>
<dbReference type="CDD" id="cd00082">
    <property type="entry name" value="HisKA"/>
    <property type="match status" value="1"/>
</dbReference>
<keyword evidence="3" id="KW-0597">Phosphoprotein</keyword>
<dbReference type="EC" id="2.7.13.3" evidence="2"/>
<keyword evidence="7" id="KW-0067">ATP-binding</keyword>
<evidence type="ECO:0000256" key="3">
    <source>
        <dbReference type="ARBA" id="ARBA00022553"/>
    </source>
</evidence>
<dbReference type="SMART" id="SM00387">
    <property type="entry name" value="HATPase_c"/>
    <property type="match status" value="1"/>
</dbReference>
<evidence type="ECO:0000256" key="6">
    <source>
        <dbReference type="ARBA" id="ARBA00022777"/>
    </source>
</evidence>
<evidence type="ECO:0000313" key="11">
    <source>
        <dbReference type="Proteomes" id="UP000265816"/>
    </source>
</evidence>
<dbReference type="InterPro" id="IPR003661">
    <property type="entry name" value="HisK_dim/P_dom"/>
</dbReference>
<keyword evidence="5" id="KW-0547">Nucleotide-binding</keyword>
<proteinExistence type="predicted"/>
<dbReference type="AlphaFoldDB" id="A0A398B7K7"/>
<dbReference type="SUPFAM" id="SSF47384">
    <property type="entry name" value="Homodimeric domain of signal transducing histidine kinase"/>
    <property type="match status" value="1"/>
</dbReference>
<dbReference type="GO" id="GO:0000155">
    <property type="term" value="F:phosphorelay sensor kinase activity"/>
    <property type="evidence" value="ECO:0007669"/>
    <property type="project" value="InterPro"/>
</dbReference>
<dbReference type="Pfam" id="PF00512">
    <property type="entry name" value="HisKA"/>
    <property type="match status" value="1"/>
</dbReference>
<dbReference type="SMART" id="SM00388">
    <property type="entry name" value="HisKA"/>
    <property type="match status" value="1"/>
</dbReference>
<accession>A0A398B7K7</accession>
<gene>
    <name evidence="10" type="ORF">D1970_09650</name>
</gene>